<comment type="caution">
    <text evidence="9">The sequence shown here is derived from an EMBL/GenBank/DDBJ whole genome shotgun (WGS) entry which is preliminary data.</text>
</comment>
<dbReference type="Pfam" id="PF03830">
    <property type="entry name" value="PTSIIB_sorb"/>
    <property type="match status" value="1"/>
</dbReference>
<evidence type="ECO:0000256" key="7">
    <source>
        <dbReference type="ARBA" id="ARBA00022777"/>
    </source>
</evidence>
<dbReference type="InterPro" id="IPR036667">
    <property type="entry name" value="PTS_IIB_sorbose-sp_sf"/>
</dbReference>
<dbReference type="EC" id="2.7.1.-" evidence="9"/>
<name>A0ABT7UCP3_9FIRM</name>
<dbReference type="Gene3D" id="3.40.35.10">
    <property type="entry name" value="Phosphotransferase system, sorbose subfamily IIB component"/>
    <property type="match status" value="1"/>
</dbReference>
<dbReference type="EMBL" id="JAUDCG010000027">
    <property type="protein sequence ID" value="MDM8157384.1"/>
    <property type="molecule type" value="Genomic_DNA"/>
</dbReference>
<dbReference type="PROSITE" id="PS51101">
    <property type="entry name" value="PTS_EIIB_TYPE_4"/>
    <property type="match status" value="1"/>
</dbReference>
<keyword evidence="4 9" id="KW-0762">Sugar transport</keyword>
<proteinExistence type="predicted"/>
<dbReference type="SUPFAM" id="SSF52728">
    <property type="entry name" value="PTS IIb component"/>
    <property type="match status" value="1"/>
</dbReference>
<evidence type="ECO:0000256" key="5">
    <source>
        <dbReference type="ARBA" id="ARBA00022679"/>
    </source>
</evidence>
<keyword evidence="10" id="KW-1185">Reference proteome</keyword>
<keyword evidence="5 9" id="KW-0808">Transferase</keyword>
<dbReference type="InterPro" id="IPR004720">
    <property type="entry name" value="PTS_IIB_sorbose-sp"/>
</dbReference>
<evidence type="ECO:0000313" key="10">
    <source>
        <dbReference type="Proteomes" id="UP001529340"/>
    </source>
</evidence>
<reference evidence="9 10" key="1">
    <citation type="submission" date="2023-06" db="EMBL/GenBank/DDBJ databases">
        <title>Identification and characterization of horizontal gene transfer across gut microbiota members of farm animals based on homology search.</title>
        <authorList>
            <person name="Schwarzerova J."/>
            <person name="Nykrynova M."/>
            <person name="Jureckova K."/>
            <person name="Cejkova D."/>
            <person name="Rychlik I."/>
        </authorList>
    </citation>
    <scope>NUCLEOTIDE SEQUENCE [LARGE SCALE GENOMIC DNA]</scope>
    <source>
        <strain evidence="9 10">ET39</strain>
    </source>
</reference>
<sequence>MPDLTLCRVDSRLIHGQVMTKWVQQSAATNIVIISDAVAKDSFLMEIYKMSAPPGIDITCCNEADAAARWSEDSLIGKILLLLPDLKTLQRAVQNKITIPRVQIGGLGGGPNRKNVYKNITLDEADMQILKELHAKGIEITFQIIPEDHPVRFEEIEQRYTTL</sequence>
<reference evidence="9 10" key="3">
    <citation type="submission" date="2023-06" db="EMBL/GenBank/DDBJ databases">
        <authorList>
            <person name="Zeman M."/>
            <person name="Kubasova T."/>
            <person name="Jahodarova E."/>
            <person name="Nykrynova M."/>
            <person name="Rychlik I."/>
        </authorList>
    </citation>
    <scope>NUCLEOTIDE SEQUENCE [LARGE SCALE GENOMIC DNA]</scope>
    <source>
        <strain evidence="9 10">ET39</strain>
    </source>
</reference>
<keyword evidence="2" id="KW-0813">Transport</keyword>
<evidence type="ECO:0000256" key="4">
    <source>
        <dbReference type="ARBA" id="ARBA00022597"/>
    </source>
</evidence>
<keyword evidence="6" id="KW-0598">Phosphotransferase system</keyword>
<dbReference type="GO" id="GO:0016740">
    <property type="term" value="F:transferase activity"/>
    <property type="evidence" value="ECO:0007669"/>
    <property type="project" value="UniProtKB-KW"/>
</dbReference>
<dbReference type="RefSeq" id="WP_289607843.1">
    <property type="nucleotide sequence ID" value="NZ_JAUDCG010000027.1"/>
</dbReference>
<evidence type="ECO:0000313" key="9">
    <source>
        <dbReference type="EMBL" id="MDM8157384.1"/>
    </source>
</evidence>
<keyword evidence="7" id="KW-0418">Kinase</keyword>
<organism evidence="9 10">
    <name type="scientific">Amedibacillus dolichus</name>
    <dbReference type="NCBI Taxonomy" id="31971"/>
    <lineage>
        <taxon>Bacteria</taxon>
        <taxon>Bacillati</taxon>
        <taxon>Bacillota</taxon>
        <taxon>Erysipelotrichia</taxon>
        <taxon>Erysipelotrichales</taxon>
        <taxon>Erysipelotrichaceae</taxon>
        <taxon>Amedibacillus</taxon>
    </lineage>
</organism>
<feature type="domain" description="PTS EIIB type-4" evidence="8">
    <location>
        <begin position="1"/>
        <end position="163"/>
    </location>
</feature>
<gene>
    <name evidence="9" type="ORF">QUV96_07020</name>
</gene>
<evidence type="ECO:0000259" key="8">
    <source>
        <dbReference type="PROSITE" id="PS51101"/>
    </source>
</evidence>
<evidence type="ECO:0000256" key="2">
    <source>
        <dbReference type="ARBA" id="ARBA00022448"/>
    </source>
</evidence>
<evidence type="ECO:0000256" key="6">
    <source>
        <dbReference type="ARBA" id="ARBA00022683"/>
    </source>
</evidence>
<evidence type="ECO:0000256" key="1">
    <source>
        <dbReference type="ARBA" id="ARBA00004496"/>
    </source>
</evidence>
<reference evidence="10" key="2">
    <citation type="submission" date="2023-06" db="EMBL/GenBank/DDBJ databases">
        <title>Identification and characterization of horizontal gene transfer across gut microbiota members of farm animals based on homology search.</title>
        <authorList>
            <person name="Zeman M."/>
            <person name="Kubasova T."/>
            <person name="Jahodarova E."/>
            <person name="Nykrynova M."/>
            <person name="Rychlik I."/>
        </authorList>
    </citation>
    <scope>NUCLEOTIDE SEQUENCE [LARGE SCALE GENOMIC DNA]</scope>
    <source>
        <strain evidence="10">ET39</strain>
    </source>
</reference>
<protein>
    <submittedName>
        <fullName evidence="9">PTS sugar transporter subunit IIB</fullName>
        <ecNumber evidence="9">2.7.1.-</ecNumber>
    </submittedName>
</protein>
<dbReference type="Proteomes" id="UP001529340">
    <property type="component" value="Unassembled WGS sequence"/>
</dbReference>
<evidence type="ECO:0000256" key="3">
    <source>
        <dbReference type="ARBA" id="ARBA00022490"/>
    </source>
</evidence>
<keyword evidence="3" id="KW-0963">Cytoplasm</keyword>
<comment type="subcellular location">
    <subcellularLocation>
        <location evidence="1">Cytoplasm</location>
    </subcellularLocation>
</comment>
<accession>A0ABT7UCP3</accession>